<dbReference type="Proteomes" id="UP000682739">
    <property type="component" value="Chromosome"/>
</dbReference>
<name>A0A975HHW9_9GAMM</name>
<organism evidence="14 15">
    <name type="scientific">Psychrosphaera ytuae</name>
    <dbReference type="NCBI Taxonomy" id="2820710"/>
    <lineage>
        <taxon>Bacteria</taxon>
        <taxon>Pseudomonadati</taxon>
        <taxon>Pseudomonadota</taxon>
        <taxon>Gammaproteobacteria</taxon>
        <taxon>Alteromonadales</taxon>
        <taxon>Pseudoalteromonadaceae</taxon>
        <taxon>Psychrosphaera</taxon>
    </lineage>
</organism>
<dbReference type="GO" id="GO:0008379">
    <property type="term" value="F:thioredoxin peroxidase activity"/>
    <property type="evidence" value="ECO:0007669"/>
    <property type="project" value="TreeGrafter"/>
</dbReference>
<dbReference type="CDD" id="cd02970">
    <property type="entry name" value="PRX_like2"/>
    <property type="match status" value="1"/>
</dbReference>
<evidence type="ECO:0000256" key="7">
    <source>
        <dbReference type="ARBA" id="ARBA00023284"/>
    </source>
</evidence>
<dbReference type="PROSITE" id="PS51352">
    <property type="entry name" value="THIOREDOXIN_2"/>
    <property type="match status" value="1"/>
</dbReference>
<evidence type="ECO:0000256" key="5">
    <source>
        <dbReference type="ARBA" id="ARBA00023002"/>
    </source>
</evidence>
<proteinExistence type="inferred from homology"/>
<reference evidence="14" key="1">
    <citation type="submission" date="2021-03" db="EMBL/GenBank/DDBJ databases">
        <title>Description of Psychrosphaera ytuae sp. nov. isolated from deep sea sediment of South China Sea.</title>
        <authorList>
            <person name="Zhang J."/>
            <person name="Xu X.-D."/>
        </authorList>
    </citation>
    <scope>NUCLEOTIDE SEQUENCE</scope>
    <source>
        <strain evidence="14">MTZ26</strain>
    </source>
</reference>
<comment type="function">
    <text evidence="1">Thiol-specific peroxidase that catalyzes the reduction of hydrogen peroxide and organic hydroperoxides to water and alcohols, respectively. Plays a role in cell protection against oxidative stress by detoxifying peroxides and as sensor of hydrogen peroxide-mediated signaling events.</text>
</comment>
<evidence type="ECO:0000256" key="1">
    <source>
        <dbReference type="ARBA" id="ARBA00003330"/>
    </source>
</evidence>
<dbReference type="GO" id="GO:0005737">
    <property type="term" value="C:cytoplasm"/>
    <property type="evidence" value="ECO:0007669"/>
    <property type="project" value="TreeGrafter"/>
</dbReference>
<evidence type="ECO:0000259" key="13">
    <source>
        <dbReference type="PROSITE" id="PS51352"/>
    </source>
</evidence>
<evidence type="ECO:0000256" key="6">
    <source>
        <dbReference type="ARBA" id="ARBA00023157"/>
    </source>
</evidence>
<evidence type="ECO:0000256" key="12">
    <source>
        <dbReference type="SAM" id="SignalP"/>
    </source>
</evidence>
<evidence type="ECO:0000256" key="11">
    <source>
        <dbReference type="ARBA" id="ARBA00049091"/>
    </source>
</evidence>
<dbReference type="InterPro" id="IPR036249">
    <property type="entry name" value="Thioredoxin-like_sf"/>
</dbReference>
<comment type="similarity">
    <text evidence="9">Belongs to the peroxiredoxin family. BCP/PrxQ subfamily.</text>
</comment>
<dbReference type="InterPro" id="IPR050924">
    <property type="entry name" value="Peroxiredoxin_BCP/PrxQ"/>
</dbReference>
<evidence type="ECO:0000313" key="15">
    <source>
        <dbReference type="Proteomes" id="UP000682739"/>
    </source>
</evidence>
<keyword evidence="7" id="KW-0676">Redox-active center</keyword>
<feature type="domain" description="Thioredoxin" evidence="13">
    <location>
        <begin position="44"/>
        <end position="219"/>
    </location>
</feature>
<evidence type="ECO:0000256" key="2">
    <source>
        <dbReference type="ARBA" id="ARBA00013017"/>
    </source>
</evidence>
<evidence type="ECO:0000256" key="10">
    <source>
        <dbReference type="ARBA" id="ARBA00042639"/>
    </source>
</evidence>
<evidence type="ECO:0000256" key="3">
    <source>
        <dbReference type="ARBA" id="ARBA00022559"/>
    </source>
</evidence>
<dbReference type="EC" id="1.11.1.24" evidence="2"/>
<evidence type="ECO:0000256" key="8">
    <source>
        <dbReference type="ARBA" id="ARBA00032824"/>
    </source>
</evidence>
<evidence type="ECO:0000313" key="14">
    <source>
        <dbReference type="EMBL" id="QTH63523.1"/>
    </source>
</evidence>
<dbReference type="GO" id="GO:0034599">
    <property type="term" value="P:cellular response to oxidative stress"/>
    <property type="evidence" value="ECO:0007669"/>
    <property type="project" value="TreeGrafter"/>
</dbReference>
<dbReference type="Pfam" id="PF00578">
    <property type="entry name" value="AhpC-TSA"/>
    <property type="match status" value="1"/>
</dbReference>
<dbReference type="InterPro" id="IPR000866">
    <property type="entry name" value="AhpC/TSA"/>
</dbReference>
<dbReference type="RefSeq" id="WP_208831579.1">
    <property type="nucleotide sequence ID" value="NZ_CP072110.1"/>
</dbReference>
<dbReference type="PANTHER" id="PTHR42801:SF7">
    <property type="entry name" value="SLL1159 PROTEIN"/>
    <property type="match status" value="1"/>
</dbReference>
<keyword evidence="5" id="KW-0560">Oxidoreductase</keyword>
<evidence type="ECO:0000256" key="9">
    <source>
        <dbReference type="ARBA" id="ARBA00038489"/>
    </source>
</evidence>
<protein>
    <recommendedName>
        <fullName evidence="2">thioredoxin-dependent peroxiredoxin</fullName>
        <ecNumber evidence="2">1.11.1.24</ecNumber>
    </recommendedName>
    <alternativeName>
        <fullName evidence="8">Thioredoxin peroxidase</fullName>
    </alternativeName>
    <alternativeName>
        <fullName evidence="10">Thioredoxin-dependent peroxiredoxin Bcp</fullName>
    </alternativeName>
</protein>
<keyword evidence="6" id="KW-1015">Disulfide bond</keyword>
<dbReference type="EMBL" id="CP072110">
    <property type="protein sequence ID" value="QTH63523.1"/>
    <property type="molecule type" value="Genomic_DNA"/>
</dbReference>
<gene>
    <name evidence="14" type="ORF">J1N51_12440</name>
</gene>
<evidence type="ECO:0000256" key="4">
    <source>
        <dbReference type="ARBA" id="ARBA00022862"/>
    </source>
</evidence>
<feature type="chain" id="PRO_5036823656" description="thioredoxin-dependent peroxiredoxin" evidence="12">
    <location>
        <begin position="25"/>
        <end position="228"/>
    </location>
</feature>
<comment type="catalytic activity">
    <reaction evidence="11">
        <text>a hydroperoxide + [thioredoxin]-dithiol = an alcohol + [thioredoxin]-disulfide + H2O</text>
        <dbReference type="Rhea" id="RHEA:62620"/>
        <dbReference type="Rhea" id="RHEA-COMP:10698"/>
        <dbReference type="Rhea" id="RHEA-COMP:10700"/>
        <dbReference type="ChEBI" id="CHEBI:15377"/>
        <dbReference type="ChEBI" id="CHEBI:29950"/>
        <dbReference type="ChEBI" id="CHEBI:30879"/>
        <dbReference type="ChEBI" id="CHEBI:35924"/>
        <dbReference type="ChEBI" id="CHEBI:50058"/>
        <dbReference type="EC" id="1.11.1.24"/>
    </reaction>
</comment>
<dbReference type="AlphaFoldDB" id="A0A975HHW9"/>
<keyword evidence="3" id="KW-0575">Peroxidase</keyword>
<dbReference type="GO" id="GO:0045454">
    <property type="term" value="P:cell redox homeostasis"/>
    <property type="evidence" value="ECO:0007669"/>
    <property type="project" value="TreeGrafter"/>
</dbReference>
<sequence>MNPVKIVLVSFALLLGSIALPSSASNIQTDANGIAESAFEVSPILPGMKIPNTQIEDKFKKPIQTAELFAKKPTILVVYRGGWCPYCNAQLNGLKKIEKSVEFLGFQMIAISPDSNKNIQEQQSREDISYTLLADPKMELAKNMGLAFFLDKKTEAMYRDRLGVPFVDVTGEERVALPVPAVYIIDQQGMVHFQYVNPNYDVRLSEELLYKAASETMKAINEKAIKSS</sequence>
<feature type="signal peptide" evidence="12">
    <location>
        <begin position="1"/>
        <end position="24"/>
    </location>
</feature>
<dbReference type="PANTHER" id="PTHR42801">
    <property type="entry name" value="THIOREDOXIN-DEPENDENT PEROXIDE REDUCTASE"/>
    <property type="match status" value="1"/>
</dbReference>
<keyword evidence="4" id="KW-0049">Antioxidant</keyword>
<keyword evidence="15" id="KW-1185">Reference proteome</keyword>
<dbReference type="KEGG" id="psym:J1N51_12440"/>
<accession>A0A975HHW9</accession>
<keyword evidence="12" id="KW-0732">Signal</keyword>
<dbReference type="SUPFAM" id="SSF52833">
    <property type="entry name" value="Thioredoxin-like"/>
    <property type="match status" value="1"/>
</dbReference>
<dbReference type="InterPro" id="IPR013766">
    <property type="entry name" value="Thioredoxin_domain"/>
</dbReference>
<dbReference type="Gene3D" id="3.40.30.10">
    <property type="entry name" value="Glutaredoxin"/>
    <property type="match status" value="1"/>
</dbReference>